<dbReference type="SUPFAM" id="SSF51412">
    <property type="entry name" value="Inosine monophosphate dehydrogenase (IMPDH)"/>
    <property type="match status" value="1"/>
</dbReference>
<keyword evidence="1" id="KW-0285">Flavoprotein</keyword>
<dbReference type="EMBL" id="CP139781">
    <property type="protein sequence ID" value="WRQ86565.1"/>
    <property type="molecule type" value="Genomic_DNA"/>
</dbReference>
<dbReference type="CDD" id="cd04730">
    <property type="entry name" value="NPD_like"/>
    <property type="match status" value="1"/>
</dbReference>
<dbReference type="Gene3D" id="3.20.20.70">
    <property type="entry name" value="Aldolase class I"/>
    <property type="match status" value="2"/>
</dbReference>
<keyword evidence="3 4" id="KW-0560">Oxidoreductase</keyword>
<dbReference type="RefSeq" id="WP_324726017.1">
    <property type="nucleotide sequence ID" value="NZ_CP139781.1"/>
</dbReference>
<evidence type="ECO:0000256" key="2">
    <source>
        <dbReference type="ARBA" id="ARBA00022643"/>
    </source>
</evidence>
<name>A0ABZ1C8C7_9BACT</name>
<keyword evidence="4" id="KW-0503">Monooxygenase</keyword>
<dbReference type="InterPro" id="IPR004136">
    <property type="entry name" value="NMO"/>
</dbReference>
<dbReference type="PANTHER" id="PTHR32332">
    <property type="entry name" value="2-NITROPROPANE DIOXYGENASE"/>
    <property type="match status" value="1"/>
</dbReference>
<keyword evidence="2" id="KW-0288">FMN</keyword>
<protein>
    <submittedName>
        <fullName evidence="4">Nitronate monooxygenase</fullName>
        <ecNumber evidence="4">1.13.12.-</ecNumber>
    </submittedName>
</protein>
<dbReference type="Pfam" id="PF03060">
    <property type="entry name" value="NMO"/>
    <property type="match status" value="1"/>
</dbReference>
<reference evidence="4 5" key="1">
    <citation type="submission" date="2021-08" db="EMBL/GenBank/DDBJ databases">
        <authorList>
            <person name="Zhang D."/>
            <person name="Zhang A."/>
            <person name="Wang L."/>
        </authorList>
    </citation>
    <scope>NUCLEOTIDE SEQUENCE [LARGE SCALE GENOMIC DNA]</scope>
    <source>
        <strain evidence="4 5">WL0086</strain>
    </source>
</reference>
<dbReference type="Proteomes" id="UP000738431">
    <property type="component" value="Chromosome"/>
</dbReference>
<evidence type="ECO:0000313" key="5">
    <source>
        <dbReference type="Proteomes" id="UP000738431"/>
    </source>
</evidence>
<evidence type="ECO:0000256" key="3">
    <source>
        <dbReference type="ARBA" id="ARBA00023002"/>
    </source>
</evidence>
<organism evidence="4 5">
    <name type="scientific">Actomonas aquatica</name>
    <dbReference type="NCBI Taxonomy" id="2866162"/>
    <lineage>
        <taxon>Bacteria</taxon>
        <taxon>Pseudomonadati</taxon>
        <taxon>Verrucomicrobiota</taxon>
        <taxon>Opitutia</taxon>
        <taxon>Opitutales</taxon>
        <taxon>Opitutaceae</taxon>
        <taxon>Actomonas</taxon>
    </lineage>
</organism>
<gene>
    <name evidence="4" type="ORF">K1X11_017270</name>
</gene>
<proteinExistence type="predicted"/>
<dbReference type="PANTHER" id="PTHR32332:SF33">
    <property type="entry name" value="NITRONATE MONOOXYGENASE DOMAIN-CONTAINING PROTEIN"/>
    <property type="match status" value="1"/>
</dbReference>
<sequence length="486" mass="51416">MVSTSFLSPSSAWPTLIQGGMGIGVSDWKLARAVSRCGQLGVVSGTALASVLVRRLQAGDLTGDIRRALAACPLRAEAETVLHRYWCPEGRPDATPYAAAPMPRHDAGRFWTGLTALAAFVEVFLAKEGHDGVVGLNLLEKIQLPSLPTLFGAMLAGVDYVLMGAGIPRAIPGVLDRFARGEPAMLELYVEDDNPDRNAPPVELRLDPSDWVPGLPPLHRPRFLAIVSSHVLATSLARKASGRVDGFVVEGWTAGGHNAPPRGAPTNATTSEAPVYGPRDEVDLAALRAIDRPFWLAGSFASADRLASARAAGAQGVQLGTAFAFCTESGVTAELKTQVIALSRSGQLRVETAARVSPTGLPFKVLNVPGTLADPEQIVQRPRRCDLGYLRVAYRRPDGSLGYRCPAEPVDDYIAKGGDPADTVGRLCLCNGLLGTIGLGQRQPEDFTEPALITAGVDATELARFIPPGEANYTAADVIRQLGLPA</sequence>
<dbReference type="InterPro" id="IPR013785">
    <property type="entry name" value="Aldolase_TIM"/>
</dbReference>
<keyword evidence="5" id="KW-1185">Reference proteome</keyword>
<dbReference type="GO" id="GO:0004497">
    <property type="term" value="F:monooxygenase activity"/>
    <property type="evidence" value="ECO:0007669"/>
    <property type="project" value="UniProtKB-KW"/>
</dbReference>
<evidence type="ECO:0000256" key="1">
    <source>
        <dbReference type="ARBA" id="ARBA00022630"/>
    </source>
</evidence>
<dbReference type="EC" id="1.13.12.-" evidence="4"/>
<accession>A0ABZ1C8C7</accession>
<reference evidence="4 5" key="2">
    <citation type="submission" date="2023-12" db="EMBL/GenBank/DDBJ databases">
        <title>Description of an unclassified Opitutus bacterium of Verrucomicrobiota.</title>
        <authorList>
            <person name="Zhang D.-F."/>
        </authorList>
    </citation>
    <scope>NUCLEOTIDE SEQUENCE [LARGE SCALE GENOMIC DNA]</scope>
    <source>
        <strain evidence="4 5">WL0086</strain>
    </source>
</reference>
<evidence type="ECO:0000313" key="4">
    <source>
        <dbReference type="EMBL" id="WRQ86565.1"/>
    </source>
</evidence>